<evidence type="ECO:0000313" key="1">
    <source>
        <dbReference type="EMBL" id="KOX74344.1"/>
    </source>
</evidence>
<reference evidence="1 2" key="1">
    <citation type="submission" date="2015-07" db="EMBL/GenBank/DDBJ databases">
        <title>The genome of Melipona quadrifasciata.</title>
        <authorList>
            <person name="Pan H."/>
            <person name="Kapheim K."/>
        </authorList>
    </citation>
    <scope>NUCLEOTIDE SEQUENCE [LARGE SCALE GENOMIC DNA]</scope>
    <source>
        <strain evidence="1">0111107301</strain>
        <tissue evidence="1">Whole body</tissue>
    </source>
</reference>
<protein>
    <submittedName>
        <fullName evidence="1">Uncharacterized protein</fullName>
    </submittedName>
</protein>
<dbReference type="EMBL" id="KQ435791">
    <property type="protein sequence ID" value="KOX74344.1"/>
    <property type="molecule type" value="Genomic_DNA"/>
</dbReference>
<accession>A0A0N0U584</accession>
<keyword evidence="2" id="KW-1185">Reference proteome</keyword>
<sequence>MLMLHMIITNGTRLSVSQSKPTFIMKSLSNIIKMNYNASGLVSVVLFGMFKYLR</sequence>
<evidence type="ECO:0000313" key="2">
    <source>
        <dbReference type="Proteomes" id="UP000053105"/>
    </source>
</evidence>
<dbReference type="Proteomes" id="UP000053105">
    <property type="component" value="Unassembled WGS sequence"/>
</dbReference>
<name>A0A0N0U584_9HYME</name>
<dbReference type="AlphaFoldDB" id="A0A0N0U584"/>
<organism evidence="1 2">
    <name type="scientific">Melipona quadrifasciata</name>
    <dbReference type="NCBI Taxonomy" id="166423"/>
    <lineage>
        <taxon>Eukaryota</taxon>
        <taxon>Metazoa</taxon>
        <taxon>Ecdysozoa</taxon>
        <taxon>Arthropoda</taxon>
        <taxon>Hexapoda</taxon>
        <taxon>Insecta</taxon>
        <taxon>Pterygota</taxon>
        <taxon>Neoptera</taxon>
        <taxon>Endopterygota</taxon>
        <taxon>Hymenoptera</taxon>
        <taxon>Apocrita</taxon>
        <taxon>Aculeata</taxon>
        <taxon>Apoidea</taxon>
        <taxon>Anthophila</taxon>
        <taxon>Apidae</taxon>
        <taxon>Melipona</taxon>
    </lineage>
</organism>
<proteinExistence type="predicted"/>
<gene>
    <name evidence="1" type="ORF">WN51_00247</name>
</gene>